<accession>A0A6J7KYI8</accession>
<dbReference type="EMBL" id="CAFBND010000139">
    <property type="protein sequence ID" value="CAB4959259.1"/>
    <property type="molecule type" value="Genomic_DNA"/>
</dbReference>
<organism evidence="10">
    <name type="scientific">freshwater metagenome</name>
    <dbReference type="NCBI Taxonomy" id="449393"/>
    <lineage>
        <taxon>unclassified sequences</taxon>
        <taxon>metagenomes</taxon>
        <taxon>ecological metagenomes</taxon>
    </lineage>
</organism>
<keyword evidence="6" id="KW-0902">Two-component regulatory system</keyword>
<dbReference type="PROSITE" id="PS50885">
    <property type="entry name" value="HAMP"/>
    <property type="match status" value="1"/>
</dbReference>
<dbReference type="PANTHER" id="PTHR45436:SF5">
    <property type="entry name" value="SENSOR HISTIDINE KINASE TRCS"/>
    <property type="match status" value="1"/>
</dbReference>
<comment type="catalytic activity">
    <reaction evidence="1">
        <text>ATP + protein L-histidine = ADP + protein N-phospho-L-histidine.</text>
        <dbReference type="EC" id="2.7.13.3"/>
    </reaction>
</comment>
<evidence type="ECO:0000256" key="5">
    <source>
        <dbReference type="ARBA" id="ARBA00022777"/>
    </source>
</evidence>
<dbReference type="GO" id="GO:0005886">
    <property type="term" value="C:plasma membrane"/>
    <property type="evidence" value="ECO:0007669"/>
    <property type="project" value="TreeGrafter"/>
</dbReference>
<dbReference type="Gene3D" id="6.10.340.10">
    <property type="match status" value="1"/>
</dbReference>
<evidence type="ECO:0000256" key="7">
    <source>
        <dbReference type="SAM" id="MobiDB-lite"/>
    </source>
</evidence>
<reference evidence="10" key="1">
    <citation type="submission" date="2020-05" db="EMBL/GenBank/DDBJ databases">
        <authorList>
            <person name="Chiriac C."/>
            <person name="Salcher M."/>
            <person name="Ghai R."/>
            <person name="Kavagutti S V."/>
        </authorList>
    </citation>
    <scope>NUCLEOTIDE SEQUENCE</scope>
</reference>
<dbReference type="Pfam" id="PF00672">
    <property type="entry name" value="HAMP"/>
    <property type="match status" value="1"/>
</dbReference>
<keyword evidence="8" id="KW-0812">Transmembrane</keyword>
<evidence type="ECO:0000256" key="3">
    <source>
        <dbReference type="ARBA" id="ARBA00022553"/>
    </source>
</evidence>
<dbReference type="SMART" id="SM00304">
    <property type="entry name" value="HAMP"/>
    <property type="match status" value="1"/>
</dbReference>
<dbReference type="AlphaFoldDB" id="A0A6J7KYI8"/>
<evidence type="ECO:0000256" key="1">
    <source>
        <dbReference type="ARBA" id="ARBA00000085"/>
    </source>
</evidence>
<gene>
    <name evidence="10" type="ORF">UFOPK3752_02170</name>
</gene>
<feature type="region of interest" description="Disordered" evidence="7">
    <location>
        <begin position="1"/>
        <end position="20"/>
    </location>
</feature>
<dbReference type="EC" id="2.7.13.3" evidence="2"/>
<evidence type="ECO:0000256" key="6">
    <source>
        <dbReference type="ARBA" id="ARBA00023012"/>
    </source>
</evidence>
<dbReference type="InterPro" id="IPR003660">
    <property type="entry name" value="HAMP_dom"/>
</dbReference>
<evidence type="ECO:0000259" key="9">
    <source>
        <dbReference type="PROSITE" id="PS50885"/>
    </source>
</evidence>
<dbReference type="InterPro" id="IPR050428">
    <property type="entry name" value="TCS_sensor_his_kinase"/>
</dbReference>
<evidence type="ECO:0000313" key="10">
    <source>
        <dbReference type="EMBL" id="CAB4959259.1"/>
    </source>
</evidence>
<protein>
    <recommendedName>
        <fullName evidence="2">histidine kinase</fullName>
        <ecNumber evidence="2">2.7.13.3</ecNumber>
    </recommendedName>
</protein>
<keyword evidence="8" id="KW-0472">Membrane</keyword>
<evidence type="ECO:0000256" key="4">
    <source>
        <dbReference type="ARBA" id="ARBA00022679"/>
    </source>
</evidence>
<dbReference type="PANTHER" id="PTHR45436">
    <property type="entry name" value="SENSOR HISTIDINE KINASE YKOH"/>
    <property type="match status" value="1"/>
</dbReference>
<dbReference type="GO" id="GO:0000160">
    <property type="term" value="P:phosphorelay signal transduction system"/>
    <property type="evidence" value="ECO:0007669"/>
    <property type="project" value="UniProtKB-KW"/>
</dbReference>
<proteinExistence type="predicted"/>
<keyword evidence="3" id="KW-0597">Phosphoprotein</keyword>
<keyword evidence="5" id="KW-0418">Kinase</keyword>
<name>A0A6J7KYI8_9ZZZZ</name>
<feature type="compositionally biased region" description="Low complexity" evidence="7">
    <location>
        <begin position="8"/>
        <end position="20"/>
    </location>
</feature>
<feature type="domain" description="HAMP" evidence="9">
    <location>
        <begin position="261"/>
        <end position="317"/>
    </location>
</feature>
<dbReference type="SUPFAM" id="SSF158472">
    <property type="entry name" value="HAMP domain-like"/>
    <property type="match status" value="1"/>
</dbReference>
<feature type="transmembrane region" description="Helical" evidence="8">
    <location>
        <begin position="241"/>
        <end position="259"/>
    </location>
</feature>
<dbReference type="CDD" id="cd06225">
    <property type="entry name" value="HAMP"/>
    <property type="match status" value="1"/>
</dbReference>
<evidence type="ECO:0000256" key="2">
    <source>
        <dbReference type="ARBA" id="ARBA00012438"/>
    </source>
</evidence>
<sequence length="365" mass="39717">MSISVETPSALDSGAPAAPAASAAPTKRRFGFPVKMRWKLLASYAAAFTVVFAFIAVWVVQYTTTAAQDRLVENLASMSAGASKSMDAATFDALVRTVDAVPDASNAYGLGYPTSPLYRTSSRDLLRVMQIDDQAQAYSYARDDKDGKLYFQASAGFLLDPQTGVTFKVPLDKVVDPATYELMSQGLTKTTAQPAYSDPYGSWISSYSPILDANGKTVGAIGLDYPLTYVDQVRSDVLRQVYPILGISYVVLLLLVLFLSTSLVRPLRRLTVAAGRVAEGEYDLDLGTENAPRFPDEMNTLAASFHLMAAKVAARERTLTTEVQRLKVEIDQTRRADAVKQITESDSFADLAAKAAEMRRRAREG</sequence>
<dbReference type="GO" id="GO:0004673">
    <property type="term" value="F:protein histidine kinase activity"/>
    <property type="evidence" value="ECO:0007669"/>
    <property type="project" value="UniProtKB-EC"/>
</dbReference>
<evidence type="ECO:0000256" key="8">
    <source>
        <dbReference type="SAM" id="Phobius"/>
    </source>
</evidence>
<feature type="transmembrane region" description="Helical" evidence="8">
    <location>
        <begin position="38"/>
        <end position="60"/>
    </location>
</feature>
<keyword evidence="4" id="KW-0808">Transferase</keyword>
<keyword evidence="8" id="KW-1133">Transmembrane helix</keyword>